<organism evidence="1 2">
    <name type="scientific">Paenibacillus agricola</name>
    <dbReference type="NCBI Taxonomy" id="2716264"/>
    <lineage>
        <taxon>Bacteria</taxon>
        <taxon>Bacillati</taxon>
        <taxon>Bacillota</taxon>
        <taxon>Bacilli</taxon>
        <taxon>Bacillales</taxon>
        <taxon>Paenibacillaceae</taxon>
        <taxon>Paenibacillus</taxon>
    </lineage>
</organism>
<dbReference type="Proteomes" id="UP001165962">
    <property type="component" value="Unassembled WGS sequence"/>
</dbReference>
<dbReference type="RefSeq" id="WP_166153652.1">
    <property type="nucleotide sequence ID" value="NZ_JAAOIW010000011.1"/>
</dbReference>
<protein>
    <submittedName>
        <fullName evidence="1">Uncharacterized protein</fullName>
    </submittedName>
</protein>
<proteinExistence type="predicted"/>
<name>A0ABX0JHN4_9BACL</name>
<dbReference type="SUPFAM" id="SSF52540">
    <property type="entry name" value="P-loop containing nucleoside triphosphate hydrolases"/>
    <property type="match status" value="1"/>
</dbReference>
<evidence type="ECO:0000313" key="2">
    <source>
        <dbReference type="Proteomes" id="UP001165962"/>
    </source>
</evidence>
<evidence type="ECO:0000313" key="1">
    <source>
        <dbReference type="EMBL" id="NHN33356.1"/>
    </source>
</evidence>
<comment type="caution">
    <text evidence="1">The sequence shown here is derived from an EMBL/GenBank/DDBJ whole genome shotgun (WGS) entry which is preliminary data.</text>
</comment>
<dbReference type="EMBL" id="JAAOIW010000011">
    <property type="protein sequence ID" value="NHN33356.1"/>
    <property type="molecule type" value="Genomic_DNA"/>
</dbReference>
<accession>A0ABX0JHN4</accession>
<reference evidence="1" key="1">
    <citation type="submission" date="2020-03" db="EMBL/GenBank/DDBJ databases">
        <title>Draft sequencing of Paenibacilllus sp. S3N08.</title>
        <authorList>
            <person name="Kim D.-U."/>
        </authorList>
    </citation>
    <scope>NUCLEOTIDE SEQUENCE</scope>
    <source>
        <strain evidence="1">S3N08</strain>
    </source>
</reference>
<gene>
    <name evidence="1" type="ORF">G9U52_26445</name>
</gene>
<dbReference type="InterPro" id="IPR027417">
    <property type="entry name" value="P-loop_NTPase"/>
</dbReference>
<keyword evidence="2" id="KW-1185">Reference proteome</keyword>
<sequence>MKAIVVGNTSRLAPIVQNIKDLQATKYVFEFTERIETEVIILDHTSLQILDYAANEYPNAKIIYVYGVRRGLDGDYEQAKETCDIKSASFLVDRTDSQIQDEIARIVFPERFQSQRQNAIAFVSCHRKSGTSKIVDSIAQQLSEKTSATIGIIRLDPYAFNSVPEGIFQLYREYESGGLTAERVKEIAREKEKRIFEISGNPHLEYARTFVPNRLEQIIGIVQHAFDVTLFDVSPYWDNSFTLVALKAIQRKYMCATSKAEEMQEFYGVMPDLKHQFEIDLRKTSFIFNFDGQGTGTKSNISTYMDSPNIATLPYVPTNVRNSKHFKNGLGKLIDLIISDYELPVVMAKNEKVSFFTQIFAGRTG</sequence>
<dbReference type="Gene3D" id="3.40.50.300">
    <property type="entry name" value="P-loop containing nucleotide triphosphate hydrolases"/>
    <property type="match status" value="1"/>
</dbReference>